<name>A0A423IKQ9_9PSED</name>
<dbReference type="AlphaFoldDB" id="A0A423IKQ9"/>
<accession>A0A423IKQ9</accession>
<dbReference type="Proteomes" id="UP000283260">
    <property type="component" value="Unassembled WGS sequence"/>
</dbReference>
<dbReference type="RefSeq" id="WP_123501432.1">
    <property type="nucleotide sequence ID" value="NZ_JBNDKL010000001.1"/>
</dbReference>
<gene>
    <name evidence="1" type="ORF">BK661_26965</name>
</gene>
<evidence type="ECO:0000313" key="2">
    <source>
        <dbReference type="Proteomes" id="UP000283260"/>
    </source>
</evidence>
<sequence length="171" mass="19476">MKTLDSLGMFWSVKDPATGDVYQDEVNGLIFYGYWSKGFTEELTKELTSFESIWKEGAEFKSRLWEDESLSDLSIELRITAWPAEGVWPLLIKESLKWLVSHGATIAWCGTEYSSPSIKVFCVDDEQWNGSMYAVYSDKTGLLLGSDLLAEYKELEPYELEVAYKMAFGIS</sequence>
<comment type="caution">
    <text evidence="1">The sequence shown here is derived from an EMBL/GenBank/DDBJ whole genome shotgun (WGS) entry which is preliminary data.</text>
</comment>
<dbReference type="EMBL" id="MOBL01000045">
    <property type="protein sequence ID" value="RON26051.1"/>
    <property type="molecule type" value="Genomic_DNA"/>
</dbReference>
<proteinExistence type="predicted"/>
<reference evidence="1 2" key="1">
    <citation type="submission" date="2016-10" db="EMBL/GenBank/DDBJ databases">
        <title>Comparative genome analysis of multiple Pseudomonas spp. focuses on biocontrol and plant growth promoting traits.</title>
        <authorList>
            <person name="Tao X.-Y."/>
            <person name="Taylor C.G."/>
        </authorList>
    </citation>
    <scope>NUCLEOTIDE SEQUENCE [LARGE SCALE GENOMIC DNA]</scope>
    <source>
        <strain evidence="1 2">94G2</strain>
    </source>
</reference>
<evidence type="ECO:0000313" key="1">
    <source>
        <dbReference type="EMBL" id="RON26051.1"/>
    </source>
</evidence>
<protein>
    <submittedName>
        <fullName evidence="1">Uncharacterized protein</fullName>
    </submittedName>
</protein>
<organism evidence="1 2">
    <name type="scientific">Pseudomonas frederiksbergensis</name>
    <dbReference type="NCBI Taxonomy" id="104087"/>
    <lineage>
        <taxon>Bacteria</taxon>
        <taxon>Pseudomonadati</taxon>
        <taxon>Pseudomonadota</taxon>
        <taxon>Gammaproteobacteria</taxon>
        <taxon>Pseudomonadales</taxon>
        <taxon>Pseudomonadaceae</taxon>
        <taxon>Pseudomonas</taxon>
    </lineage>
</organism>